<sequence length="355" mass="36998">MTAPELVVVETMGVAVGIPVPDDATAARLRHQWSRAVTDRPAEVLVEDLPDPADPVAHDYALTVLVTLTALRATAGQRLNIHAGAVADTEGRALAVVGESGSGKTTAVRALAGRLGYLSDETVSLTEDLAVHPHPKPLSVITDPSRPRDKASVSPDDAGLVVPPQHASLRRVVLLRRGHGTHGLEPVGTAEAMVEIVPQTSSLTQLEHPLLTLASAIDRCGGAFGLHYDEVVDHLDELVDLLAEEIEAPEPPEHHPASPPVEPSGDQWARTPWLDAVQYGDELVVMVGDVAHLLGGIGTTVWLTLSAPATVDEVVAATVAEHGPHPQAGALVEEALASLLGSGLVVAPSPVPPPS</sequence>
<dbReference type="AlphaFoldDB" id="A0A2R7YYR1"/>
<accession>A0A2R7YYR1</accession>
<proteinExistence type="predicted"/>
<dbReference type="EMBL" id="PYXZ01000002">
    <property type="protein sequence ID" value="PUA81515.1"/>
    <property type="molecule type" value="Genomic_DNA"/>
</dbReference>
<evidence type="ECO:0000256" key="1">
    <source>
        <dbReference type="SAM" id="MobiDB-lite"/>
    </source>
</evidence>
<organism evidence="2 3">
    <name type="scientific">Nocardioides currus</name>
    <dbReference type="NCBI Taxonomy" id="2133958"/>
    <lineage>
        <taxon>Bacteria</taxon>
        <taxon>Bacillati</taxon>
        <taxon>Actinomycetota</taxon>
        <taxon>Actinomycetes</taxon>
        <taxon>Propionibacteriales</taxon>
        <taxon>Nocardioidaceae</taxon>
        <taxon>Nocardioides</taxon>
    </lineage>
</organism>
<protein>
    <submittedName>
        <fullName evidence="2">Uncharacterized protein</fullName>
    </submittedName>
</protein>
<feature type="region of interest" description="Disordered" evidence="1">
    <location>
        <begin position="136"/>
        <end position="160"/>
    </location>
</feature>
<evidence type="ECO:0000313" key="3">
    <source>
        <dbReference type="Proteomes" id="UP000244867"/>
    </source>
</evidence>
<dbReference type="Proteomes" id="UP000244867">
    <property type="component" value="Unassembled WGS sequence"/>
</dbReference>
<reference evidence="2 3" key="1">
    <citation type="submission" date="2018-03" db="EMBL/GenBank/DDBJ databases">
        <authorList>
            <person name="Keele B.F."/>
        </authorList>
    </citation>
    <scope>NUCLEOTIDE SEQUENCE [LARGE SCALE GENOMIC DNA]</scope>
    <source>
        <strain evidence="2 3">IB-3</strain>
    </source>
</reference>
<name>A0A2R7YYR1_9ACTN</name>
<comment type="caution">
    <text evidence="2">The sequence shown here is derived from an EMBL/GenBank/DDBJ whole genome shotgun (WGS) entry which is preliminary data.</text>
</comment>
<dbReference type="InterPro" id="IPR027417">
    <property type="entry name" value="P-loop_NTPase"/>
</dbReference>
<keyword evidence="3" id="KW-1185">Reference proteome</keyword>
<dbReference type="OrthoDB" id="4793383at2"/>
<feature type="region of interest" description="Disordered" evidence="1">
    <location>
        <begin position="249"/>
        <end position="268"/>
    </location>
</feature>
<gene>
    <name evidence="2" type="ORF">C7S10_05385</name>
</gene>
<dbReference type="RefSeq" id="WP_108343407.1">
    <property type="nucleotide sequence ID" value="NZ_PYXZ01000002.1"/>
</dbReference>
<dbReference type="SUPFAM" id="SSF53795">
    <property type="entry name" value="PEP carboxykinase-like"/>
    <property type="match status" value="1"/>
</dbReference>
<evidence type="ECO:0000313" key="2">
    <source>
        <dbReference type="EMBL" id="PUA81515.1"/>
    </source>
</evidence>
<dbReference type="Gene3D" id="3.40.50.300">
    <property type="entry name" value="P-loop containing nucleotide triphosphate hydrolases"/>
    <property type="match status" value="1"/>
</dbReference>